<dbReference type="EC" id="5.1.3.14" evidence="3"/>
<dbReference type="AlphaFoldDB" id="A0AAC9L799"/>
<dbReference type="NCBIfam" id="TIGR00236">
    <property type="entry name" value="wecB"/>
    <property type="match status" value="1"/>
</dbReference>
<dbReference type="GO" id="GO:0008761">
    <property type="term" value="F:UDP-N-acetylglucosamine 2-epimerase activity"/>
    <property type="evidence" value="ECO:0007669"/>
    <property type="project" value="UniProtKB-EC"/>
</dbReference>
<dbReference type="Pfam" id="PF02350">
    <property type="entry name" value="Epimerase_2"/>
    <property type="match status" value="1"/>
</dbReference>
<dbReference type="InterPro" id="IPR003331">
    <property type="entry name" value="UDP_GlcNAc_Epimerase_2_dom"/>
</dbReference>
<evidence type="ECO:0000256" key="1">
    <source>
        <dbReference type="RuleBase" id="RU003513"/>
    </source>
</evidence>
<dbReference type="PANTHER" id="PTHR43174">
    <property type="entry name" value="UDP-N-ACETYLGLUCOSAMINE 2-EPIMERASE"/>
    <property type="match status" value="1"/>
</dbReference>
<proteinExistence type="inferred from homology"/>
<organism evidence="3 4">
    <name type="scientific">Actinoalloteichus fjordicus</name>
    <dbReference type="NCBI Taxonomy" id="1612552"/>
    <lineage>
        <taxon>Bacteria</taxon>
        <taxon>Bacillati</taxon>
        <taxon>Actinomycetota</taxon>
        <taxon>Actinomycetes</taxon>
        <taxon>Pseudonocardiales</taxon>
        <taxon>Pseudonocardiaceae</taxon>
        <taxon>Actinoalloteichus</taxon>
    </lineage>
</organism>
<evidence type="ECO:0000259" key="2">
    <source>
        <dbReference type="Pfam" id="PF02350"/>
    </source>
</evidence>
<keyword evidence="1 3" id="KW-0413">Isomerase</keyword>
<evidence type="ECO:0000313" key="4">
    <source>
        <dbReference type="Proteomes" id="UP000185511"/>
    </source>
</evidence>
<reference evidence="4" key="1">
    <citation type="submission" date="2016-06" db="EMBL/GenBank/DDBJ databases">
        <title>Complete genome sequence of Actinoalloteichus fjordicus DSM 46855 (=ADI127-17), type strain of the new species Actinoalloteichus fjordicus.</title>
        <authorList>
            <person name="Ruckert C."/>
            <person name="Nouioui I."/>
            <person name="Willmese J."/>
            <person name="van Wezel G."/>
            <person name="Klenk H.-P."/>
            <person name="Kalinowski J."/>
            <person name="Zotchev S.B."/>
        </authorList>
    </citation>
    <scope>NUCLEOTIDE SEQUENCE [LARGE SCALE GENOMIC DNA]</scope>
    <source>
        <strain evidence="4">ADI127-7</strain>
    </source>
</reference>
<dbReference type="Proteomes" id="UP000185511">
    <property type="component" value="Chromosome"/>
</dbReference>
<keyword evidence="4" id="KW-1185">Reference proteome</keyword>
<accession>A0AAC9L799</accession>
<dbReference type="RefSeq" id="WP_232237599.1">
    <property type="nucleotide sequence ID" value="NZ_CP016076.1"/>
</dbReference>
<dbReference type="InterPro" id="IPR029767">
    <property type="entry name" value="WecB-like"/>
</dbReference>
<dbReference type="CDD" id="cd03786">
    <property type="entry name" value="GTB_UDP-GlcNAc_2-Epimerase"/>
    <property type="match status" value="1"/>
</dbReference>
<dbReference type="SUPFAM" id="SSF53756">
    <property type="entry name" value="UDP-Glycosyltransferase/glycogen phosphorylase"/>
    <property type="match status" value="1"/>
</dbReference>
<comment type="similarity">
    <text evidence="1">Belongs to the UDP-N-acetylglucosamine 2-epimerase family.</text>
</comment>
<evidence type="ECO:0000313" key="3">
    <source>
        <dbReference type="EMBL" id="APU12508.1"/>
    </source>
</evidence>
<name>A0AAC9L799_9PSEU</name>
<dbReference type="Gene3D" id="3.40.50.2000">
    <property type="entry name" value="Glycogen Phosphorylase B"/>
    <property type="match status" value="2"/>
</dbReference>
<sequence length="376" mass="40621">MTASDRSVRIAVVVGTRPEAIKLGPVAELLGSEALVVHTGQHFSAGMAGQITPDIVLDAHVDRDISRGHQLGDLVTALDQVLTLHEPDAVLVQGDTTSALAGALAANATSTPLVHLEAGLRSFDRAMPEEHHRVLIDHLADLCCAPNSLARDNLLAERIVPERIEITGNTIVEAVATALPDAQKQAHILSGLRLTPGRFVLATIHRPENADNPVNLAAILRQLVASPMPVVFPQHPRTRRNIRTFGLDHLACQLRRTEPLDYPVLLALIRHAAGLVTDSGGIQEEATILKRPILIIRCSNERPEVEHAFGSRMLPCDERISQTLVTWIRNAPAINARLASLPTPFGDGTASSRAVQAVRSRFGHGNHQHATEVREA</sequence>
<protein>
    <submittedName>
        <fullName evidence="3">UDP-N-acetylglucosamine 2-epimerase</fullName>
        <ecNumber evidence="3">5.1.3.14</ecNumber>
    </submittedName>
</protein>
<gene>
    <name evidence="3" type="ORF">UA74_02105</name>
</gene>
<dbReference type="PANTHER" id="PTHR43174:SF1">
    <property type="entry name" value="UDP-N-ACETYLGLUCOSAMINE 2-EPIMERASE"/>
    <property type="match status" value="1"/>
</dbReference>
<dbReference type="EMBL" id="CP016076">
    <property type="protein sequence ID" value="APU12508.1"/>
    <property type="molecule type" value="Genomic_DNA"/>
</dbReference>
<feature type="domain" description="UDP-N-acetylglucosamine 2-epimerase" evidence="2">
    <location>
        <begin position="33"/>
        <end position="358"/>
    </location>
</feature>
<dbReference type="KEGG" id="acad:UA74_02105"/>